<accession>A0ABT9JD49</accession>
<sequence length="185" mass="20284">MTDCPDLYLMRHGETVWNAEGRLQGLMDSPLTERGRQQASRQAVLVAAVAAHRYSSPLGRAVQTAGIVFAGAACHQDARLAEIDIGRFAGQRLFELRDRFPDLFQGDPLAWYDHAPGGEGFTGLARRARSFLDGLRGPSLIVTHGITLRMLRLLALGLPLEALSDLPVVQGAVHVVRAGRHEVWR</sequence>
<protein>
    <submittedName>
        <fullName evidence="1">Histidine phosphatase family protein</fullName>
        <ecNumber evidence="1">3.1.3.-</ecNumber>
    </submittedName>
</protein>
<dbReference type="Gene3D" id="3.40.50.1240">
    <property type="entry name" value="Phosphoglycerate mutase-like"/>
    <property type="match status" value="1"/>
</dbReference>
<proteinExistence type="predicted"/>
<dbReference type="PANTHER" id="PTHR48100">
    <property type="entry name" value="BROAD-SPECIFICITY PHOSPHATASE YOR283W-RELATED"/>
    <property type="match status" value="1"/>
</dbReference>
<dbReference type="InterPro" id="IPR013078">
    <property type="entry name" value="His_Pase_superF_clade-1"/>
</dbReference>
<dbReference type="RefSeq" id="WP_305963597.1">
    <property type="nucleotide sequence ID" value="NZ_JAVAMQ010000009.1"/>
</dbReference>
<keyword evidence="1" id="KW-0378">Hydrolase</keyword>
<reference evidence="1 2" key="1">
    <citation type="submission" date="2023-08" db="EMBL/GenBank/DDBJ databases">
        <authorList>
            <person name="Park J.-S."/>
        </authorList>
    </citation>
    <scope>NUCLEOTIDE SEQUENCE [LARGE SCALE GENOMIC DNA]</scope>
    <source>
        <strain evidence="1 2">2205BS29-5</strain>
    </source>
</reference>
<dbReference type="Pfam" id="PF00300">
    <property type="entry name" value="His_Phos_1"/>
    <property type="match status" value="1"/>
</dbReference>
<keyword evidence="2" id="KW-1185">Reference proteome</keyword>
<dbReference type="PIRSF" id="PIRSF000709">
    <property type="entry name" value="6PFK_2-Ptase"/>
    <property type="match status" value="1"/>
</dbReference>
<dbReference type="PANTHER" id="PTHR48100:SF59">
    <property type="entry name" value="ADENOSYLCOBALAMIN_ALPHA-RIBAZOLE PHOSPHATASE"/>
    <property type="match status" value="1"/>
</dbReference>
<dbReference type="EMBL" id="JAVAMQ010000009">
    <property type="protein sequence ID" value="MDP5307748.1"/>
    <property type="molecule type" value="Genomic_DNA"/>
</dbReference>
<dbReference type="SUPFAM" id="SSF53254">
    <property type="entry name" value="Phosphoglycerate mutase-like"/>
    <property type="match status" value="1"/>
</dbReference>
<gene>
    <name evidence="1" type="ORF">Q5Y72_11665</name>
</gene>
<organism evidence="1 2">
    <name type="scientific">Paracoccus spongiarum</name>
    <dbReference type="NCBI Taxonomy" id="3064387"/>
    <lineage>
        <taxon>Bacteria</taxon>
        <taxon>Pseudomonadati</taxon>
        <taxon>Pseudomonadota</taxon>
        <taxon>Alphaproteobacteria</taxon>
        <taxon>Rhodobacterales</taxon>
        <taxon>Paracoccaceae</taxon>
        <taxon>Paracoccus</taxon>
    </lineage>
</organism>
<dbReference type="InterPro" id="IPR050275">
    <property type="entry name" value="PGM_Phosphatase"/>
</dbReference>
<dbReference type="InterPro" id="IPR029033">
    <property type="entry name" value="His_PPase_superfam"/>
</dbReference>
<comment type="caution">
    <text evidence="1">The sequence shown here is derived from an EMBL/GenBank/DDBJ whole genome shotgun (WGS) entry which is preliminary data.</text>
</comment>
<dbReference type="EC" id="3.1.3.-" evidence="1"/>
<dbReference type="CDD" id="cd07067">
    <property type="entry name" value="HP_PGM_like"/>
    <property type="match status" value="1"/>
</dbReference>
<dbReference type="PROSITE" id="PS00175">
    <property type="entry name" value="PG_MUTASE"/>
    <property type="match status" value="1"/>
</dbReference>
<dbReference type="SMART" id="SM00855">
    <property type="entry name" value="PGAM"/>
    <property type="match status" value="1"/>
</dbReference>
<evidence type="ECO:0000313" key="1">
    <source>
        <dbReference type="EMBL" id="MDP5307748.1"/>
    </source>
</evidence>
<evidence type="ECO:0000313" key="2">
    <source>
        <dbReference type="Proteomes" id="UP001224997"/>
    </source>
</evidence>
<name>A0ABT9JD49_9RHOB</name>
<dbReference type="GO" id="GO:0016787">
    <property type="term" value="F:hydrolase activity"/>
    <property type="evidence" value="ECO:0007669"/>
    <property type="project" value="UniProtKB-KW"/>
</dbReference>
<dbReference type="InterPro" id="IPR001345">
    <property type="entry name" value="PG/BPGM_mutase_AS"/>
</dbReference>
<dbReference type="Proteomes" id="UP001224997">
    <property type="component" value="Unassembled WGS sequence"/>
</dbReference>